<comment type="caution">
    <text evidence="11">The sequence shown here is derived from an EMBL/GenBank/DDBJ whole genome shotgun (WGS) entry which is preliminary data.</text>
</comment>
<dbReference type="GO" id="GO:0005886">
    <property type="term" value="C:plasma membrane"/>
    <property type="evidence" value="ECO:0007669"/>
    <property type="project" value="UniProtKB-SubCell"/>
</dbReference>
<dbReference type="Proteomes" id="UP000823910">
    <property type="component" value="Unassembled WGS sequence"/>
</dbReference>
<keyword evidence="10" id="KW-1003">Cell membrane</keyword>
<keyword evidence="4 10" id="KW-0813">Transport</keyword>
<evidence type="ECO:0000256" key="1">
    <source>
        <dbReference type="ARBA" id="ARBA00003456"/>
    </source>
</evidence>
<proteinExistence type="inferred from homology"/>
<comment type="function">
    <text evidence="1 10">Produces ATP from ADP in the presence of a proton gradient across the membrane. The gamma chain is believed to be important in regulating ATPase activity and the flow of protons through the CF(0) complex.</text>
</comment>
<reference evidence="11" key="2">
    <citation type="submission" date="2021-04" db="EMBL/GenBank/DDBJ databases">
        <authorList>
            <person name="Gilroy R."/>
        </authorList>
    </citation>
    <scope>NUCLEOTIDE SEQUENCE</scope>
    <source>
        <strain evidence="11">CHK180-15479</strain>
    </source>
</reference>
<dbReference type="GO" id="GO:0005524">
    <property type="term" value="F:ATP binding"/>
    <property type="evidence" value="ECO:0007669"/>
    <property type="project" value="UniProtKB-UniRule"/>
</dbReference>
<evidence type="ECO:0000256" key="8">
    <source>
        <dbReference type="ARBA" id="ARBA00023196"/>
    </source>
</evidence>
<evidence type="ECO:0000313" key="12">
    <source>
        <dbReference type="Proteomes" id="UP000823910"/>
    </source>
</evidence>
<dbReference type="HAMAP" id="MF_00815">
    <property type="entry name" value="ATP_synth_gamma_bact"/>
    <property type="match status" value="1"/>
</dbReference>
<dbReference type="CDD" id="cd12151">
    <property type="entry name" value="F1-ATPase_gamma"/>
    <property type="match status" value="1"/>
</dbReference>
<dbReference type="EMBL" id="DWWT01000025">
    <property type="protein sequence ID" value="HJC05622.1"/>
    <property type="molecule type" value="Genomic_DNA"/>
</dbReference>
<evidence type="ECO:0000256" key="2">
    <source>
        <dbReference type="ARBA" id="ARBA00004170"/>
    </source>
</evidence>
<dbReference type="Pfam" id="PF00231">
    <property type="entry name" value="ATP-synt"/>
    <property type="match status" value="1"/>
</dbReference>
<protein>
    <recommendedName>
        <fullName evidence="10">ATP synthase gamma chain</fullName>
    </recommendedName>
    <alternativeName>
        <fullName evidence="10">ATP synthase F1 sector gamma subunit</fullName>
    </alternativeName>
    <alternativeName>
        <fullName evidence="10">F-ATPase gamma subunit</fullName>
    </alternativeName>
</protein>
<sequence>MAAGMKAVRQRIRSIESTRQVTRAMELAAAARLRGSRERAENVLPYFQALAQTMEAVCRGSRDIVSPYLYFGPGPENPGSCCLVVIGGDRGLAGAYNANLFKAVEKELQKAGEKACAILPVGRKAAEYCRRRGIHAVTEEFSLAGALDAGDWSRMAGLLCRGFVRGEFARAVLCYTRFYSVLSHCPKIESLLPLGMREDTTEKTETGTEREESEGSFCRPILWEPEGEAVLDAIVPEYVAGRIYGALCQSIASETAARRTAMDAASKNAGEMLDKLYLSYNRARQAGITQEIAEIAGGERI</sequence>
<dbReference type="SUPFAM" id="SSF52943">
    <property type="entry name" value="ATP synthase (F1-ATPase), gamma subunit"/>
    <property type="match status" value="1"/>
</dbReference>
<dbReference type="GO" id="GO:0045259">
    <property type="term" value="C:proton-transporting ATP synthase complex"/>
    <property type="evidence" value="ECO:0007669"/>
    <property type="project" value="UniProtKB-KW"/>
</dbReference>
<reference evidence="11" key="1">
    <citation type="journal article" date="2021" name="PeerJ">
        <title>Extensive microbial diversity within the chicken gut microbiome revealed by metagenomics and culture.</title>
        <authorList>
            <person name="Gilroy R."/>
            <person name="Ravi A."/>
            <person name="Getino M."/>
            <person name="Pursley I."/>
            <person name="Horton D.L."/>
            <person name="Alikhan N.F."/>
            <person name="Baker D."/>
            <person name="Gharbi K."/>
            <person name="Hall N."/>
            <person name="Watson M."/>
            <person name="Adriaenssens E.M."/>
            <person name="Foster-Nyarko E."/>
            <person name="Jarju S."/>
            <person name="Secka A."/>
            <person name="Antonio M."/>
            <person name="Oren A."/>
            <person name="Chaudhuri R.R."/>
            <person name="La Ragione R."/>
            <person name="Hildebrand F."/>
            <person name="Pallen M.J."/>
        </authorList>
    </citation>
    <scope>NUCLEOTIDE SEQUENCE</scope>
    <source>
        <strain evidence="11">CHK180-15479</strain>
    </source>
</reference>
<evidence type="ECO:0000256" key="5">
    <source>
        <dbReference type="ARBA" id="ARBA00022781"/>
    </source>
</evidence>
<dbReference type="AlphaFoldDB" id="A0A9D2MZI6"/>
<keyword evidence="9 10" id="KW-0066">ATP synthesis</keyword>
<dbReference type="Gene3D" id="3.40.1380.10">
    <property type="match status" value="1"/>
</dbReference>
<evidence type="ECO:0000256" key="9">
    <source>
        <dbReference type="ARBA" id="ARBA00023310"/>
    </source>
</evidence>
<accession>A0A9D2MZI6</accession>
<keyword evidence="8 10" id="KW-0139">CF(1)</keyword>
<dbReference type="InterPro" id="IPR035968">
    <property type="entry name" value="ATP_synth_F1_ATPase_gsu"/>
</dbReference>
<evidence type="ECO:0000256" key="10">
    <source>
        <dbReference type="HAMAP-Rule" id="MF_00815"/>
    </source>
</evidence>
<keyword evidence="5 10" id="KW-0375">Hydrogen ion transport</keyword>
<dbReference type="PANTHER" id="PTHR11693:SF22">
    <property type="entry name" value="ATP SYNTHASE SUBUNIT GAMMA, MITOCHONDRIAL"/>
    <property type="match status" value="1"/>
</dbReference>
<keyword evidence="6 10" id="KW-0406">Ion transport</keyword>
<gene>
    <name evidence="10 11" type="primary">atpG</name>
    <name evidence="11" type="ORF">H9704_05640</name>
</gene>
<comment type="subcellular location">
    <subcellularLocation>
        <location evidence="10">Cell membrane</location>
        <topology evidence="10">Peripheral membrane protein</topology>
    </subcellularLocation>
    <subcellularLocation>
        <location evidence="2">Membrane</location>
        <topology evidence="2">Peripheral membrane protein</topology>
    </subcellularLocation>
</comment>
<dbReference type="PRINTS" id="PR00126">
    <property type="entry name" value="ATPASEGAMMA"/>
</dbReference>
<organism evidence="11 12">
    <name type="scientific">Candidatus Enterocloster excrementipullorum</name>
    <dbReference type="NCBI Taxonomy" id="2838559"/>
    <lineage>
        <taxon>Bacteria</taxon>
        <taxon>Bacillati</taxon>
        <taxon>Bacillota</taxon>
        <taxon>Clostridia</taxon>
        <taxon>Lachnospirales</taxon>
        <taxon>Lachnospiraceae</taxon>
        <taxon>Enterocloster</taxon>
    </lineage>
</organism>
<keyword evidence="7 10" id="KW-0472">Membrane</keyword>
<dbReference type="InterPro" id="IPR000131">
    <property type="entry name" value="ATP_synth_F1_gsu"/>
</dbReference>
<evidence type="ECO:0000256" key="3">
    <source>
        <dbReference type="ARBA" id="ARBA00007681"/>
    </source>
</evidence>
<evidence type="ECO:0000256" key="6">
    <source>
        <dbReference type="ARBA" id="ARBA00023065"/>
    </source>
</evidence>
<dbReference type="GO" id="GO:0046933">
    <property type="term" value="F:proton-transporting ATP synthase activity, rotational mechanism"/>
    <property type="evidence" value="ECO:0007669"/>
    <property type="project" value="UniProtKB-UniRule"/>
</dbReference>
<dbReference type="GO" id="GO:0042777">
    <property type="term" value="P:proton motive force-driven plasma membrane ATP synthesis"/>
    <property type="evidence" value="ECO:0007669"/>
    <property type="project" value="UniProtKB-UniRule"/>
</dbReference>
<dbReference type="PANTHER" id="PTHR11693">
    <property type="entry name" value="ATP SYNTHASE GAMMA CHAIN"/>
    <property type="match status" value="1"/>
</dbReference>
<evidence type="ECO:0000256" key="4">
    <source>
        <dbReference type="ARBA" id="ARBA00022448"/>
    </source>
</evidence>
<dbReference type="Gene3D" id="1.10.287.80">
    <property type="entry name" value="ATP synthase, gamma subunit, helix hairpin domain"/>
    <property type="match status" value="2"/>
</dbReference>
<dbReference type="NCBIfam" id="TIGR01146">
    <property type="entry name" value="ATPsyn_F1gamma"/>
    <property type="match status" value="1"/>
</dbReference>
<comment type="subunit">
    <text evidence="10">F-type ATPases have 2 components, CF(1) - the catalytic core - and CF(0) - the membrane proton channel. CF(1) has five subunits: alpha(3), beta(3), gamma(1), delta(1), epsilon(1). CF(0) has three main subunits: a, b and c.</text>
</comment>
<evidence type="ECO:0000313" key="11">
    <source>
        <dbReference type="EMBL" id="HJC05622.1"/>
    </source>
</evidence>
<evidence type="ECO:0000256" key="7">
    <source>
        <dbReference type="ARBA" id="ARBA00023136"/>
    </source>
</evidence>
<name>A0A9D2MZI6_9FIRM</name>
<comment type="similarity">
    <text evidence="3 10">Belongs to the ATPase gamma chain family.</text>
</comment>